<reference evidence="1 2" key="1">
    <citation type="submission" date="2022-01" db="EMBL/GenBank/DDBJ databases">
        <authorList>
            <person name="Xiong W."/>
            <person name="Schranz E."/>
        </authorList>
    </citation>
    <scope>NUCLEOTIDE SEQUENCE [LARGE SCALE GENOMIC DNA]</scope>
</reference>
<comment type="caution">
    <text evidence="1">The sequence shown here is derived from an EMBL/GenBank/DDBJ whole genome shotgun (WGS) entry which is preliminary data.</text>
</comment>
<dbReference type="AlphaFoldDB" id="A0AAU9N9N8"/>
<dbReference type="Proteomes" id="UP001157418">
    <property type="component" value="Unassembled WGS sequence"/>
</dbReference>
<name>A0AAU9N9N8_9ASTR</name>
<organism evidence="1 2">
    <name type="scientific">Lactuca virosa</name>
    <dbReference type="NCBI Taxonomy" id="75947"/>
    <lineage>
        <taxon>Eukaryota</taxon>
        <taxon>Viridiplantae</taxon>
        <taxon>Streptophyta</taxon>
        <taxon>Embryophyta</taxon>
        <taxon>Tracheophyta</taxon>
        <taxon>Spermatophyta</taxon>
        <taxon>Magnoliopsida</taxon>
        <taxon>eudicotyledons</taxon>
        <taxon>Gunneridae</taxon>
        <taxon>Pentapetalae</taxon>
        <taxon>asterids</taxon>
        <taxon>campanulids</taxon>
        <taxon>Asterales</taxon>
        <taxon>Asteraceae</taxon>
        <taxon>Cichorioideae</taxon>
        <taxon>Cichorieae</taxon>
        <taxon>Lactucinae</taxon>
        <taxon>Lactuca</taxon>
    </lineage>
</organism>
<sequence>MITYFQLNAKSDIFHFSSTPDGTYTVDVLRKLIDSKITIYMDPWIKCLKSVPTKISSSSSSSQTTHQVFITLNRRSFKIQVLEKQIEFAIFLENRRM</sequence>
<dbReference type="EMBL" id="CAKMRJ010004445">
    <property type="protein sequence ID" value="CAH1435537.1"/>
    <property type="molecule type" value="Genomic_DNA"/>
</dbReference>
<keyword evidence="2" id="KW-1185">Reference proteome</keyword>
<evidence type="ECO:0000313" key="2">
    <source>
        <dbReference type="Proteomes" id="UP001157418"/>
    </source>
</evidence>
<accession>A0AAU9N9N8</accession>
<protein>
    <submittedName>
        <fullName evidence="1">Uncharacterized protein</fullName>
    </submittedName>
</protein>
<proteinExistence type="predicted"/>
<evidence type="ECO:0000313" key="1">
    <source>
        <dbReference type="EMBL" id="CAH1435537.1"/>
    </source>
</evidence>
<gene>
    <name evidence="1" type="ORF">LVIROSA_LOCUS21971</name>
</gene>